<dbReference type="Proteomes" id="UP001139981">
    <property type="component" value="Unassembled WGS sequence"/>
</dbReference>
<keyword evidence="2" id="KW-1185">Reference proteome</keyword>
<comment type="caution">
    <text evidence="1">The sequence shown here is derived from an EMBL/GenBank/DDBJ whole genome shotgun (WGS) entry which is preliminary data.</text>
</comment>
<accession>A0ACC1M585</accession>
<gene>
    <name evidence="1" type="primary">MIF2</name>
    <name evidence="1" type="ORF">IWW38_002380</name>
</gene>
<reference evidence="1" key="1">
    <citation type="submission" date="2022-07" db="EMBL/GenBank/DDBJ databases">
        <title>Phylogenomic reconstructions and comparative analyses of Kickxellomycotina fungi.</title>
        <authorList>
            <person name="Reynolds N.K."/>
            <person name="Stajich J.E."/>
            <person name="Barry K."/>
            <person name="Grigoriev I.V."/>
            <person name="Crous P."/>
            <person name="Smith M.E."/>
        </authorList>
    </citation>
    <scope>NUCLEOTIDE SEQUENCE</scope>
    <source>
        <strain evidence="1">CBS 190363</strain>
    </source>
</reference>
<dbReference type="EMBL" id="JANBVB010000328">
    <property type="protein sequence ID" value="KAJ2895125.1"/>
    <property type="molecule type" value="Genomic_DNA"/>
</dbReference>
<sequence length="625" mass="67786">MSNRTARRPKSPAVRNKFTDIGVTGRKTGVRVAGNVRVDEDGLENVDEFYQKTSPAQNRGEGQARGKPAMQTLQNIVSPTPIRSTSNYGTLMGALDIPVENPQAAVNKALQEIEDEMISSPIRARATRIQFDSADMELDTPTKSMAKAGSKTGNRRATMAPARLGAAEPDWVRSPKKNRRVTMALTAQEPLNGHSALDTQYTAAADGETTAVADSANGAELVSDAVPYTHDSDEGTVDGEDGHVPDAEPGYVAEDDGPTNVVDDAEYGDEHTDGPANDEEPLEDLRIGEDDIIPDSQDEDNESAAEEEEVEAPVPVKSPAKRASKAPAKKKSAKGVSSAVAAAEQDDEVPIRRSSRASVQPLAYWRNEHIEYEYESGPVKGVAVPKMTNIVRVRQTAEEKNNAKKRRVKRSASAMPSLRGIKSSEIDLDDRGRFYYYDDEHFGFPVENDATGKFGPKSSSKDKDKAKGANKRALEMFDDDDDIPVDERPRLVVGLDAQSEMPLEVAISRQSIEWANIDTKGEKYKMGNGLFIETEDGDVISSTGVLCLAVGGKKPARNSMKRNIFYLVTSGKVEVELHGSKFKVGALGQFLVPAFNSYSITNVGTHPAQLYCVNVGVPPTTEEAE</sequence>
<organism evidence="1 2">
    <name type="scientific">Coemansia aciculifera</name>
    <dbReference type="NCBI Taxonomy" id="417176"/>
    <lineage>
        <taxon>Eukaryota</taxon>
        <taxon>Fungi</taxon>
        <taxon>Fungi incertae sedis</taxon>
        <taxon>Zoopagomycota</taxon>
        <taxon>Kickxellomycotina</taxon>
        <taxon>Kickxellomycetes</taxon>
        <taxon>Kickxellales</taxon>
        <taxon>Kickxellaceae</taxon>
        <taxon>Coemansia</taxon>
    </lineage>
</organism>
<protein>
    <submittedName>
        <fullName evidence="1">Mitotic fidelity of chromosome transmission-protein</fullName>
    </submittedName>
</protein>
<proteinExistence type="predicted"/>
<evidence type="ECO:0000313" key="1">
    <source>
        <dbReference type="EMBL" id="KAJ2895125.1"/>
    </source>
</evidence>
<name>A0ACC1M585_9FUNG</name>
<evidence type="ECO:0000313" key="2">
    <source>
        <dbReference type="Proteomes" id="UP001139981"/>
    </source>
</evidence>